<protein>
    <submittedName>
        <fullName evidence="3">Uncharacterized protein</fullName>
    </submittedName>
</protein>
<evidence type="ECO:0000313" key="4">
    <source>
        <dbReference type="Proteomes" id="UP001592530"/>
    </source>
</evidence>
<keyword evidence="2" id="KW-0472">Membrane</keyword>
<sequence>MDGTRRHTGPARLLAVLAVLVGMFLMHGAPITAMGDCHDAMSPTLPGAHPMAAAAPVAAAPVAARPAAQAQRPGGAVTGSQGTSCVSTATRDHLTRPAAPAPLLAFAVLAGLSVLIGTGRFGAGPAARRRGPPPTGGRQLLLQVCIART</sequence>
<dbReference type="Proteomes" id="UP001592530">
    <property type="component" value="Unassembled WGS sequence"/>
</dbReference>
<dbReference type="EMBL" id="JBHEZY010000006">
    <property type="protein sequence ID" value="MFC1432514.1"/>
    <property type="molecule type" value="Genomic_DNA"/>
</dbReference>
<reference evidence="3 4" key="1">
    <citation type="submission" date="2024-09" db="EMBL/GenBank/DDBJ databases">
        <authorList>
            <person name="Lee S.D."/>
        </authorList>
    </citation>
    <scope>NUCLEOTIDE SEQUENCE [LARGE SCALE GENOMIC DNA]</scope>
    <source>
        <strain evidence="3 4">N1-3</strain>
    </source>
</reference>
<evidence type="ECO:0000256" key="2">
    <source>
        <dbReference type="SAM" id="Phobius"/>
    </source>
</evidence>
<evidence type="ECO:0000313" key="3">
    <source>
        <dbReference type="EMBL" id="MFC1432514.1"/>
    </source>
</evidence>
<feature type="transmembrane region" description="Helical" evidence="2">
    <location>
        <begin position="103"/>
        <end position="123"/>
    </location>
</feature>
<comment type="caution">
    <text evidence="3">The sequence shown here is derived from an EMBL/GenBank/DDBJ whole genome shotgun (WGS) entry which is preliminary data.</text>
</comment>
<organism evidence="3 4">
    <name type="scientific">Streptacidiphilus alkalitolerans</name>
    <dbReference type="NCBI Taxonomy" id="3342712"/>
    <lineage>
        <taxon>Bacteria</taxon>
        <taxon>Bacillati</taxon>
        <taxon>Actinomycetota</taxon>
        <taxon>Actinomycetes</taxon>
        <taxon>Kitasatosporales</taxon>
        <taxon>Streptomycetaceae</taxon>
        <taxon>Streptacidiphilus</taxon>
    </lineage>
</organism>
<proteinExistence type="predicted"/>
<keyword evidence="2" id="KW-0812">Transmembrane</keyword>
<accession>A0ABV6X2M7</accession>
<dbReference type="RefSeq" id="WP_380554448.1">
    <property type="nucleotide sequence ID" value="NZ_JBHEZY010000006.1"/>
</dbReference>
<name>A0ABV6X2M7_9ACTN</name>
<feature type="region of interest" description="Disordered" evidence="1">
    <location>
        <begin position="65"/>
        <end position="84"/>
    </location>
</feature>
<feature type="compositionally biased region" description="Low complexity" evidence="1">
    <location>
        <begin position="65"/>
        <end position="75"/>
    </location>
</feature>
<keyword evidence="2" id="KW-1133">Transmembrane helix</keyword>
<evidence type="ECO:0000256" key="1">
    <source>
        <dbReference type="SAM" id="MobiDB-lite"/>
    </source>
</evidence>
<gene>
    <name evidence="3" type="ORF">ACEZDB_17855</name>
</gene>